<dbReference type="EMBL" id="JAVRJZ010000018">
    <property type="protein sequence ID" value="KAK2708411.1"/>
    <property type="molecule type" value="Genomic_DNA"/>
</dbReference>
<comment type="caution">
    <text evidence="3">The sequence shown here is derived from an EMBL/GenBank/DDBJ whole genome shotgun (WGS) entry which is preliminary data.</text>
</comment>
<evidence type="ECO:0000256" key="1">
    <source>
        <dbReference type="SAM" id="MobiDB-lite"/>
    </source>
</evidence>
<dbReference type="Proteomes" id="UP001187531">
    <property type="component" value="Unassembled WGS sequence"/>
</dbReference>
<gene>
    <name evidence="3" type="ORF">QYM36_014128</name>
</gene>
<evidence type="ECO:0000313" key="4">
    <source>
        <dbReference type="Proteomes" id="UP001187531"/>
    </source>
</evidence>
<keyword evidence="2" id="KW-0732">Signal</keyword>
<sequence>MILVVSQLLLIVAICASTSDVLEKHQNQGIENPEETWTKRLSPMPPRAAVIVRQFPSKKMTPKMQSRSRIDKQRKKSINRQWMPASGNRQWKKAPPMRIPSLKDLPPRKLNDRYRPNEVYTLREPVWDELPVQRYTDPYWLYRLPMPVKEPTILDKLEYLIYRLKQKVYNGQLAMTMQEPTPEILMDPYQQYTPYPLQMAAIAPSPIPSRVPLISPYPGPVGLVPMYFPSSYPANTPNEPCITAQKDDNTQHKTCKVDLEDGTKICNDATIIENPSSLDPNGKIYFSHQTIENPDGTQSTFNINVNGGSLNDGLLATMGSGNVLESPEEFMDDDNFF</sequence>
<keyword evidence="4" id="KW-1185">Reference proteome</keyword>
<evidence type="ECO:0000313" key="3">
    <source>
        <dbReference type="EMBL" id="KAK2708411.1"/>
    </source>
</evidence>
<feature type="region of interest" description="Disordered" evidence="1">
    <location>
        <begin position="86"/>
        <end position="110"/>
    </location>
</feature>
<evidence type="ECO:0000256" key="2">
    <source>
        <dbReference type="SAM" id="SignalP"/>
    </source>
</evidence>
<feature type="chain" id="PRO_5041711515" evidence="2">
    <location>
        <begin position="18"/>
        <end position="337"/>
    </location>
</feature>
<proteinExistence type="predicted"/>
<reference evidence="3" key="1">
    <citation type="submission" date="2023-07" db="EMBL/GenBank/DDBJ databases">
        <title>Chromosome-level genome assembly of Artemia franciscana.</title>
        <authorList>
            <person name="Jo E."/>
        </authorList>
    </citation>
    <scope>NUCLEOTIDE SEQUENCE</scope>
    <source>
        <tissue evidence="3">Whole body</tissue>
    </source>
</reference>
<protein>
    <submittedName>
        <fullName evidence="3">Uncharacterized protein</fullName>
    </submittedName>
</protein>
<accession>A0AA88HIY8</accession>
<dbReference type="AlphaFoldDB" id="A0AA88HIY8"/>
<name>A0AA88HIY8_ARTSF</name>
<feature type="signal peptide" evidence="2">
    <location>
        <begin position="1"/>
        <end position="17"/>
    </location>
</feature>
<organism evidence="3 4">
    <name type="scientific">Artemia franciscana</name>
    <name type="common">Brine shrimp</name>
    <name type="synonym">Artemia sanfranciscana</name>
    <dbReference type="NCBI Taxonomy" id="6661"/>
    <lineage>
        <taxon>Eukaryota</taxon>
        <taxon>Metazoa</taxon>
        <taxon>Ecdysozoa</taxon>
        <taxon>Arthropoda</taxon>
        <taxon>Crustacea</taxon>
        <taxon>Branchiopoda</taxon>
        <taxon>Anostraca</taxon>
        <taxon>Artemiidae</taxon>
        <taxon>Artemia</taxon>
    </lineage>
</organism>